<dbReference type="Proteomes" id="UP000054279">
    <property type="component" value="Unassembled WGS sequence"/>
</dbReference>
<keyword evidence="3" id="KW-1185">Reference proteome</keyword>
<organism evidence="2 3">
    <name type="scientific">Sphaerobolus stellatus (strain SS14)</name>
    <dbReference type="NCBI Taxonomy" id="990650"/>
    <lineage>
        <taxon>Eukaryota</taxon>
        <taxon>Fungi</taxon>
        <taxon>Dikarya</taxon>
        <taxon>Basidiomycota</taxon>
        <taxon>Agaricomycotina</taxon>
        <taxon>Agaricomycetes</taxon>
        <taxon>Phallomycetidae</taxon>
        <taxon>Geastrales</taxon>
        <taxon>Sphaerobolaceae</taxon>
        <taxon>Sphaerobolus</taxon>
    </lineage>
</organism>
<reference evidence="2 3" key="1">
    <citation type="submission" date="2014-06" db="EMBL/GenBank/DDBJ databases">
        <title>Evolutionary Origins and Diversification of the Mycorrhizal Mutualists.</title>
        <authorList>
            <consortium name="DOE Joint Genome Institute"/>
            <consortium name="Mycorrhizal Genomics Consortium"/>
            <person name="Kohler A."/>
            <person name="Kuo A."/>
            <person name="Nagy L.G."/>
            <person name="Floudas D."/>
            <person name="Copeland A."/>
            <person name="Barry K.W."/>
            <person name="Cichocki N."/>
            <person name="Veneault-Fourrey C."/>
            <person name="LaButti K."/>
            <person name="Lindquist E.A."/>
            <person name="Lipzen A."/>
            <person name="Lundell T."/>
            <person name="Morin E."/>
            <person name="Murat C."/>
            <person name="Riley R."/>
            <person name="Ohm R."/>
            <person name="Sun H."/>
            <person name="Tunlid A."/>
            <person name="Henrissat B."/>
            <person name="Grigoriev I.V."/>
            <person name="Hibbett D.S."/>
            <person name="Martin F."/>
        </authorList>
    </citation>
    <scope>NUCLEOTIDE SEQUENCE [LARGE SCALE GENOMIC DNA]</scope>
    <source>
        <strain evidence="2 3">SS14</strain>
    </source>
</reference>
<evidence type="ECO:0000256" key="1">
    <source>
        <dbReference type="SAM" id="Phobius"/>
    </source>
</evidence>
<feature type="transmembrane region" description="Helical" evidence="1">
    <location>
        <begin position="32"/>
        <end position="53"/>
    </location>
</feature>
<protein>
    <submittedName>
        <fullName evidence="2">Uncharacterized protein</fullName>
    </submittedName>
</protein>
<dbReference type="HOGENOM" id="CLU_065006_1_0_1"/>
<feature type="transmembrane region" description="Helical" evidence="1">
    <location>
        <begin position="7"/>
        <end position="26"/>
    </location>
</feature>
<dbReference type="AlphaFoldDB" id="A0A0C9TJI3"/>
<keyword evidence="1" id="KW-0812">Transmembrane</keyword>
<accession>A0A0C9TJI3</accession>
<sequence>MLFLQQGVICIIIVVLQILAIILTPQDSVQNISQILSGLEAVLPPILLCRFMLQLRKFNSRVQTVPSIHIASTYRGIRGQLYRLNEIIIEEFGNPRLDFELEEESDMVEPGEDHIPSADIDTEVRITTEEFPWAVNSV</sequence>
<evidence type="ECO:0000313" key="2">
    <source>
        <dbReference type="EMBL" id="KIJ29778.1"/>
    </source>
</evidence>
<gene>
    <name evidence="2" type="ORF">M422DRAFT_268728</name>
</gene>
<dbReference type="EMBL" id="KN837275">
    <property type="protein sequence ID" value="KIJ29778.1"/>
    <property type="molecule type" value="Genomic_DNA"/>
</dbReference>
<name>A0A0C9TJI3_SPHS4</name>
<proteinExistence type="predicted"/>
<keyword evidence="1" id="KW-1133">Transmembrane helix</keyword>
<keyword evidence="1" id="KW-0472">Membrane</keyword>
<evidence type="ECO:0000313" key="3">
    <source>
        <dbReference type="Proteomes" id="UP000054279"/>
    </source>
</evidence>